<dbReference type="GeneID" id="126888722"/>
<accession>A0ABM5KSA1</accession>
<evidence type="ECO:0000313" key="7">
    <source>
        <dbReference type="EnsemblMetazoa" id="XP_050513065.1"/>
    </source>
</evidence>
<evidence type="ECO:0000313" key="8">
    <source>
        <dbReference type="Proteomes" id="UP001652700"/>
    </source>
</evidence>
<dbReference type="EnsemblMetazoa" id="XM_050657108.1">
    <property type="protein sequence ID" value="XP_050513065.1"/>
    <property type="gene ID" value="LOC126888722"/>
</dbReference>
<keyword evidence="3" id="KW-0805">Transcription regulation</keyword>
<comment type="function">
    <text evidence="5">Involved in transvection phenomena (= synapsis-dependent gene expression), where the synaptic pairing of chromosomes carrying genes with which zeste interacts influences the expression of these genes. Zeste binds to DNA and stimulates transcription from a nearby promoter.</text>
</comment>
<name>A0ABM5KSA1_DIAVI</name>
<dbReference type="InterPro" id="IPR028002">
    <property type="entry name" value="Myb_DNA-bind_5"/>
</dbReference>
<dbReference type="Pfam" id="PF13873">
    <property type="entry name" value="Myb_DNA-bind_5"/>
    <property type="match status" value="1"/>
</dbReference>
<comment type="subunit">
    <text evidence="1">Self-associates forming complexes of several hundred monomers.</text>
</comment>
<evidence type="ECO:0000256" key="3">
    <source>
        <dbReference type="ARBA" id="ARBA00023015"/>
    </source>
</evidence>
<feature type="domain" description="Myb/SANT-like DNA-binding" evidence="6">
    <location>
        <begin position="12"/>
        <end position="79"/>
    </location>
</feature>
<sequence>MSKSVLNGTKIMILKEIRDKKAILFGSFSDKLTKKDKIECWKTVHQKSTSLGLVPPNKDWTYSRDVFWQNLKKTTMKKVDNRRKTGSGGGTDSKFTEMDNVVLDILGPDNPILCSLGISETWEQDPENVEQEIENSNHLQGHGATNKIKNTNVFISTGSSSVPTASFAKRKKSKICNENGPIDEALIFERRKNYNTKLKSLQKKVI</sequence>
<reference evidence="7" key="1">
    <citation type="submission" date="2025-05" db="UniProtKB">
        <authorList>
            <consortium name="EnsemblMetazoa"/>
        </authorList>
    </citation>
    <scope>IDENTIFICATION</scope>
</reference>
<organism evidence="7 8">
    <name type="scientific">Diabrotica virgifera virgifera</name>
    <name type="common">western corn rootworm</name>
    <dbReference type="NCBI Taxonomy" id="50390"/>
    <lineage>
        <taxon>Eukaryota</taxon>
        <taxon>Metazoa</taxon>
        <taxon>Ecdysozoa</taxon>
        <taxon>Arthropoda</taxon>
        <taxon>Hexapoda</taxon>
        <taxon>Insecta</taxon>
        <taxon>Pterygota</taxon>
        <taxon>Neoptera</taxon>
        <taxon>Endopterygota</taxon>
        <taxon>Coleoptera</taxon>
        <taxon>Polyphaga</taxon>
        <taxon>Cucujiformia</taxon>
        <taxon>Chrysomeloidea</taxon>
        <taxon>Chrysomelidae</taxon>
        <taxon>Galerucinae</taxon>
        <taxon>Diabroticina</taxon>
        <taxon>Diabroticites</taxon>
        <taxon>Diabrotica</taxon>
    </lineage>
</organism>
<keyword evidence="8" id="KW-1185">Reference proteome</keyword>
<dbReference type="RefSeq" id="XP_050513065.1">
    <property type="nucleotide sequence ID" value="XM_050657108.1"/>
</dbReference>
<keyword evidence="4" id="KW-0804">Transcription</keyword>
<evidence type="ECO:0000256" key="2">
    <source>
        <dbReference type="ARBA" id="ARBA00016807"/>
    </source>
</evidence>
<evidence type="ECO:0000256" key="1">
    <source>
        <dbReference type="ARBA" id="ARBA00011764"/>
    </source>
</evidence>
<evidence type="ECO:0000259" key="6">
    <source>
        <dbReference type="Pfam" id="PF13873"/>
    </source>
</evidence>
<proteinExistence type="predicted"/>
<evidence type="ECO:0000256" key="4">
    <source>
        <dbReference type="ARBA" id="ARBA00023163"/>
    </source>
</evidence>
<evidence type="ECO:0000256" key="5">
    <source>
        <dbReference type="ARBA" id="ARBA00025466"/>
    </source>
</evidence>
<protein>
    <recommendedName>
        <fullName evidence="2">Regulatory protein zeste</fullName>
    </recommendedName>
</protein>
<dbReference type="Proteomes" id="UP001652700">
    <property type="component" value="Unplaced"/>
</dbReference>